<feature type="region of interest" description="Disordered" evidence="6">
    <location>
        <begin position="1"/>
        <end position="28"/>
    </location>
</feature>
<dbReference type="PROSITE" id="PS00211">
    <property type="entry name" value="ABC_TRANSPORTER_1"/>
    <property type="match status" value="1"/>
</dbReference>
<dbReference type="GO" id="GO:0005886">
    <property type="term" value="C:plasma membrane"/>
    <property type="evidence" value="ECO:0007669"/>
    <property type="project" value="UniProtKB-SubCell"/>
</dbReference>
<sequence length="364" mass="39783">MTTTTTTGTLAPEGRGADKGRQPARTSLPEPMLDLVRIRKDFVLGGGLVGRITGTRRVFQALRDVSLSVRKGEIVSLVGESGSGKSTLAQVAVRLLDVDGGDVAYRGEGVTHRKGKALKPFREKVQMVFQDTGSSFNPRKTIGRALDETLRLRGVPRDRRQPLSVALLERVGLGDFVRKRYPHQLSGGQRQRAAIARSLAMNPEFLVADEPVASLDVSLQAQIVNLLIRLRDELGLTLLFISHDLALVSQISNRVAVMYAGRIVEEGPPDTVLKHPAHPYTRALIDAIPKGLDGRRRGLARRDGVKPDRSLPSAGCRFAPRCPLAMAICRDVEPASVTITQGHRTECHLVDEAKGYPPQQRPTR</sequence>
<feature type="domain" description="ABC transporter" evidence="7">
    <location>
        <begin position="33"/>
        <end position="285"/>
    </location>
</feature>
<evidence type="ECO:0000313" key="9">
    <source>
        <dbReference type="Proteomes" id="UP000249590"/>
    </source>
</evidence>
<evidence type="ECO:0000256" key="1">
    <source>
        <dbReference type="ARBA" id="ARBA00004417"/>
    </source>
</evidence>
<dbReference type="Pfam" id="PF00005">
    <property type="entry name" value="ABC_tran"/>
    <property type="match status" value="1"/>
</dbReference>
<comment type="caution">
    <text evidence="8">The sequence shown here is derived from an EMBL/GenBank/DDBJ whole genome shotgun (WGS) entry which is preliminary data.</text>
</comment>
<evidence type="ECO:0000259" key="7">
    <source>
        <dbReference type="PROSITE" id="PS50893"/>
    </source>
</evidence>
<dbReference type="OrthoDB" id="9815712at2"/>
<dbReference type="PROSITE" id="PS50893">
    <property type="entry name" value="ABC_TRANSPORTER_2"/>
    <property type="match status" value="1"/>
</dbReference>
<dbReference type="SMART" id="SM00382">
    <property type="entry name" value="AAA"/>
    <property type="match status" value="1"/>
</dbReference>
<accession>A0A8B2NQU2</accession>
<keyword evidence="3" id="KW-0813">Transport</keyword>
<organism evidence="8 9">
    <name type="scientific">Acuticoccus sediminis</name>
    <dbReference type="NCBI Taxonomy" id="2184697"/>
    <lineage>
        <taxon>Bacteria</taxon>
        <taxon>Pseudomonadati</taxon>
        <taxon>Pseudomonadota</taxon>
        <taxon>Alphaproteobacteria</taxon>
        <taxon>Hyphomicrobiales</taxon>
        <taxon>Amorphaceae</taxon>
        <taxon>Acuticoccus</taxon>
    </lineage>
</organism>
<dbReference type="SUPFAM" id="SSF52540">
    <property type="entry name" value="P-loop containing nucleoside triphosphate hydrolases"/>
    <property type="match status" value="1"/>
</dbReference>
<dbReference type="InterPro" id="IPR027417">
    <property type="entry name" value="P-loop_NTPase"/>
</dbReference>
<dbReference type="InterPro" id="IPR003439">
    <property type="entry name" value="ABC_transporter-like_ATP-bd"/>
</dbReference>
<dbReference type="EMBL" id="QHHQ01000009">
    <property type="protein sequence ID" value="RAH97369.1"/>
    <property type="molecule type" value="Genomic_DNA"/>
</dbReference>
<dbReference type="AlphaFoldDB" id="A0A8B2NQU2"/>
<dbReference type="GO" id="GO:0016887">
    <property type="term" value="F:ATP hydrolysis activity"/>
    <property type="evidence" value="ECO:0007669"/>
    <property type="project" value="InterPro"/>
</dbReference>
<dbReference type="GO" id="GO:0015833">
    <property type="term" value="P:peptide transport"/>
    <property type="evidence" value="ECO:0007669"/>
    <property type="project" value="InterPro"/>
</dbReference>
<evidence type="ECO:0000256" key="6">
    <source>
        <dbReference type="SAM" id="MobiDB-lite"/>
    </source>
</evidence>
<protein>
    <submittedName>
        <fullName evidence="8">Peptide ABC transporter ATP-binding protein</fullName>
    </submittedName>
</protein>
<comment type="subcellular location">
    <subcellularLocation>
        <location evidence="1">Cell inner membrane</location>
        <topology evidence="1">Peripheral membrane protein</topology>
    </subcellularLocation>
</comment>
<evidence type="ECO:0000256" key="3">
    <source>
        <dbReference type="ARBA" id="ARBA00022448"/>
    </source>
</evidence>
<evidence type="ECO:0000256" key="5">
    <source>
        <dbReference type="ARBA" id="ARBA00022840"/>
    </source>
</evidence>
<comment type="similarity">
    <text evidence="2">Belongs to the ABC transporter superfamily.</text>
</comment>
<dbReference type="NCBIfam" id="TIGR01727">
    <property type="entry name" value="oligo_HPY"/>
    <property type="match status" value="1"/>
</dbReference>
<dbReference type="PANTHER" id="PTHR43776">
    <property type="entry name" value="TRANSPORT ATP-BINDING PROTEIN"/>
    <property type="match status" value="1"/>
</dbReference>
<keyword evidence="9" id="KW-1185">Reference proteome</keyword>
<dbReference type="GO" id="GO:0005524">
    <property type="term" value="F:ATP binding"/>
    <property type="evidence" value="ECO:0007669"/>
    <property type="project" value="UniProtKB-KW"/>
</dbReference>
<dbReference type="InterPro" id="IPR050319">
    <property type="entry name" value="ABC_transp_ATP-bind"/>
</dbReference>
<dbReference type="FunFam" id="3.40.50.300:FF:000016">
    <property type="entry name" value="Oligopeptide ABC transporter ATP-binding component"/>
    <property type="match status" value="1"/>
</dbReference>
<dbReference type="RefSeq" id="WP_111351927.1">
    <property type="nucleotide sequence ID" value="NZ_QHHQ01000009.1"/>
</dbReference>
<dbReference type="InterPro" id="IPR013563">
    <property type="entry name" value="Oligopep_ABC_C"/>
</dbReference>
<dbReference type="CDD" id="cd03257">
    <property type="entry name" value="ABC_NikE_OppD_transporters"/>
    <property type="match status" value="1"/>
</dbReference>
<gene>
    <name evidence="8" type="ORF">DLJ53_29680</name>
</gene>
<keyword evidence="4" id="KW-0547">Nucleotide-binding</keyword>
<evidence type="ECO:0000313" key="8">
    <source>
        <dbReference type="EMBL" id="RAH97369.1"/>
    </source>
</evidence>
<name>A0A8B2NQU2_9HYPH</name>
<proteinExistence type="inferred from homology"/>
<dbReference type="InterPro" id="IPR003593">
    <property type="entry name" value="AAA+_ATPase"/>
</dbReference>
<evidence type="ECO:0000256" key="4">
    <source>
        <dbReference type="ARBA" id="ARBA00022741"/>
    </source>
</evidence>
<reference evidence="8 9" key="1">
    <citation type="submission" date="2018-05" db="EMBL/GenBank/DDBJ databases">
        <title>Acuticoccus sediminis sp. nov., isolated from deep-sea sediment of Indian Ocean.</title>
        <authorList>
            <person name="Liu X."/>
            <person name="Lai Q."/>
            <person name="Du Y."/>
            <person name="Sun F."/>
            <person name="Zhang X."/>
            <person name="Wang S."/>
            <person name="Shao Z."/>
        </authorList>
    </citation>
    <scope>NUCLEOTIDE SEQUENCE [LARGE SCALE GENOMIC DNA]</scope>
    <source>
        <strain evidence="8 9">PTG4-2</strain>
    </source>
</reference>
<dbReference type="Pfam" id="PF08352">
    <property type="entry name" value="oligo_HPY"/>
    <property type="match status" value="1"/>
</dbReference>
<evidence type="ECO:0000256" key="2">
    <source>
        <dbReference type="ARBA" id="ARBA00005417"/>
    </source>
</evidence>
<dbReference type="Proteomes" id="UP000249590">
    <property type="component" value="Unassembled WGS sequence"/>
</dbReference>
<dbReference type="Gene3D" id="3.40.50.300">
    <property type="entry name" value="P-loop containing nucleotide triphosphate hydrolases"/>
    <property type="match status" value="1"/>
</dbReference>
<keyword evidence="5 8" id="KW-0067">ATP-binding</keyword>
<dbReference type="GO" id="GO:0055085">
    <property type="term" value="P:transmembrane transport"/>
    <property type="evidence" value="ECO:0007669"/>
    <property type="project" value="UniProtKB-ARBA"/>
</dbReference>
<dbReference type="InterPro" id="IPR017871">
    <property type="entry name" value="ABC_transporter-like_CS"/>
</dbReference>